<dbReference type="OrthoDB" id="4849160at2759"/>
<proteinExistence type="predicted"/>
<reference evidence="8" key="1">
    <citation type="journal article" date="2020" name="Stud. Mycol.">
        <title>101 Dothideomycetes genomes: a test case for predicting lifestyles and emergence of pathogens.</title>
        <authorList>
            <person name="Haridas S."/>
            <person name="Albert R."/>
            <person name="Binder M."/>
            <person name="Bloem J."/>
            <person name="Labutti K."/>
            <person name="Salamov A."/>
            <person name="Andreopoulos B."/>
            <person name="Baker S."/>
            <person name="Barry K."/>
            <person name="Bills G."/>
            <person name="Bluhm B."/>
            <person name="Cannon C."/>
            <person name="Castanera R."/>
            <person name="Culley D."/>
            <person name="Daum C."/>
            <person name="Ezra D."/>
            <person name="Gonzalez J."/>
            <person name="Henrissat B."/>
            <person name="Kuo A."/>
            <person name="Liang C."/>
            <person name="Lipzen A."/>
            <person name="Lutzoni F."/>
            <person name="Magnuson J."/>
            <person name="Mondo S."/>
            <person name="Nolan M."/>
            <person name="Ohm R."/>
            <person name="Pangilinan J."/>
            <person name="Park H.-J."/>
            <person name="Ramirez L."/>
            <person name="Alfaro M."/>
            <person name="Sun H."/>
            <person name="Tritt A."/>
            <person name="Yoshinaga Y."/>
            <person name="Zwiers L.-H."/>
            <person name="Turgeon B."/>
            <person name="Goodwin S."/>
            <person name="Spatafora J."/>
            <person name="Crous P."/>
            <person name="Grigoriev I."/>
        </authorList>
    </citation>
    <scope>NUCLEOTIDE SEQUENCE</scope>
    <source>
        <strain evidence="8">CBS 130266</strain>
    </source>
</reference>
<evidence type="ECO:0000259" key="7">
    <source>
        <dbReference type="Pfam" id="PF03443"/>
    </source>
</evidence>
<comment type="subcellular location">
    <subcellularLocation>
        <location evidence="2 5">Secreted</location>
    </subcellularLocation>
</comment>
<organism evidence="8 9">
    <name type="scientific">Tothia fuscella</name>
    <dbReference type="NCBI Taxonomy" id="1048955"/>
    <lineage>
        <taxon>Eukaryota</taxon>
        <taxon>Fungi</taxon>
        <taxon>Dikarya</taxon>
        <taxon>Ascomycota</taxon>
        <taxon>Pezizomycotina</taxon>
        <taxon>Dothideomycetes</taxon>
        <taxon>Pleosporomycetidae</taxon>
        <taxon>Venturiales</taxon>
        <taxon>Cylindrosympodiaceae</taxon>
        <taxon>Tothia</taxon>
    </lineage>
</organism>
<dbReference type="Proteomes" id="UP000800235">
    <property type="component" value="Unassembled WGS sequence"/>
</dbReference>
<feature type="domain" description="Auxiliary Activity family 9 catalytic" evidence="7">
    <location>
        <begin position="19"/>
        <end position="226"/>
    </location>
</feature>
<comment type="cofactor">
    <cofactor evidence="1">
        <name>Cu(2+)</name>
        <dbReference type="ChEBI" id="CHEBI:29036"/>
    </cofactor>
</comment>
<dbReference type="Pfam" id="PF03443">
    <property type="entry name" value="AA9"/>
    <property type="match status" value="1"/>
</dbReference>
<dbReference type="GO" id="GO:0008810">
    <property type="term" value="F:cellulase activity"/>
    <property type="evidence" value="ECO:0007669"/>
    <property type="project" value="UniProtKB-UniRule"/>
</dbReference>
<keyword evidence="6" id="KW-0732">Signal</keyword>
<comment type="function">
    <text evidence="5">Lytic polysaccharide monooxygenase (LMPO) that depolymerizes crystalline and amorphous polysaccharides via the oxidation of scissile alpha- or beta-(1-4)-glycosidic bonds, yielding C1 and/or C4 oxidation products. Catalysis by LPMOs requires the reduction of the active-site copper from Cu(II) to Cu(I) by a reducing agent and H(2)O(2) or O(2) as a cosubstrate.</text>
</comment>
<evidence type="ECO:0000256" key="2">
    <source>
        <dbReference type="ARBA" id="ARBA00004613"/>
    </source>
</evidence>
<keyword evidence="3 5" id="KW-0964">Secreted</keyword>
<dbReference type="InterPro" id="IPR049892">
    <property type="entry name" value="AA9"/>
</dbReference>
<evidence type="ECO:0000256" key="5">
    <source>
        <dbReference type="RuleBase" id="RU368122"/>
    </source>
</evidence>
<evidence type="ECO:0000256" key="4">
    <source>
        <dbReference type="ARBA" id="ARBA00023157"/>
    </source>
</evidence>
<protein>
    <recommendedName>
        <fullName evidence="5">AA9 family lytic polysaccharide monooxygenase</fullName>
        <ecNumber evidence="5">1.14.99.56</ecNumber>
    </recommendedName>
    <alternativeName>
        <fullName evidence="5">Endo-beta-1,4-glucanase</fullName>
    </alternativeName>
    <alternativeName>
        <fullName evidence="5">Glycosyl hydrolase 61 family protein</fullName>
    </alternativeName>
</protein>
<dbReference type="GO" id="GO:0030248">
    <property type="term" value="F:cellulose binding"/>
    <property type="evidence" value="ECO:0007669"/>
    <property type="project" value="UniProtKB-UniRule"/>
</dbReference>
<evidence type="ECO:0000313" key="8">
    <source>
        <dbReference type="EMBL" id="KAF2428964.1"/>
    </source>
</evidence>
<dbReference type="InterPro" id="IPR005103">
    <property type="entry name" value="AA9_LPMO"/>
</dbReference>
<name>A0A9P4NNB0_9PEZI</name>
<evidence type="ECO:0000256" key="1">
    <source>
        <dbReference type="ARBA" id="ARBA00001973"/>
    </source>
</evidence>
<dbReference type="AlphaFoldDB" id="A0A9P4NNB0"/>
<dbReference type="EMBL" id="MU007051">
    <property type="protein sequence ID" value="KAF2428964.1"/>
    <property type="molecule type" value="Genomic_DNA"/>
</dbReference>
<feature type="signal peptide" evidence="6">
    <location>
        <begin position="1"/>
        <end position="18"/>
    </location>
</feature>
<dbReference type="PANTHER" id="PTHR33353:SF19">
    <property type="entry name" value="GLYCOSYLHYDROLASE FAMILY 61-8 PROTEIN"/>
    <property type="match status" value="1"/>
</dbReference>
<evidence type="ECO:0000256" key="3">
    <source>
        <dbReference type="ARBA" id="ARBA00022525"/>
    </source>
</evidence>
<accession>A0A9P4NNB0</accession>
<sequence>MYSILVTTALLLASAVNAHGGVTTYTIDGQVFKGYQTMAKGASDTGPDRLKTKPPGGATIQHEWKQLHPIREMDSKLLACNSPGTPGKIAAPVKAGGTVKAQWSQWPHNSGPVLVYMADCGAKECSSVQPSSLEWFKIYGSGLVSGTSAKGKWAAGEMVKNSNSLSVEIPLVKPGNYLIRHETINLAQSNPEFYMECAALKVTGSGTLVPPASVKVKFPGGYSKEKGTTTLLFISMCSDTLILSFPDPQLFRTSAGAMKDTPNWAVPGPPVWPGSAAGVAETSKEKAAPQIGKGKSLFFDESEFVDITWPAPEDN</sequence>
<dbReference type="Gene3D" id="2.70.50.70">
    <property type="match status" value="1"/>
</dbReference>
<keyword evidence="9" id="KW-1185">Reference proteome</keyword>
<evidence type="ECO:0000313" key="9">
    <source>
        <dbReference type="Proteomes" id="UP000800235"/>
    </source>
</evidence>
<keyword evidence="5" id="KW-0136">Cellulose degradation</keyword>
<feature type="chain" id="PRO_5040253779" description="AA9 family lytic polysaccharide monooxygenase" evidence="6">
    <location>
        <begin position="19"/>
        <end position="315"/>
    </location>
</feature>
<dbReference type="GO" id="GO:0005576">
    <property type="term" value="C:extracellular region"/>
    <property type="evidence" value="ECO:0007669"/>
    <property type="project" value="UniProtKB-SubCell"/>
</dbReference>
<comment type="catalytic activity">
    <reaction evidence="5">
        <text>[(1-&gt;4)-beta-D-glucosyl]n+m + reduced acceptor + O2 = 4-dehydro-beta-D-glucosyl-[(1-&gt;4)-beta-D-glucosyl]n-1 + [(1-&gt;4)-beta-D-glucosyl]m + acceptor + H2O.</text>
        <dbReference type="EC" id="1.14.99.56"/>
    </reaction>
</comment>
<gene>
    <name evidence="8" type="ORF">EJ08DRAFT_591505</name>
</gene>
<keyword evidence="5" id="KW-0624">Polysaccharide degradation</keyword>
<dbReference type="PANTHER" id="PTHR33353">
    <property type="entry name" value="PUTATIVE (AFU_ORTHOLOGUE AFUA_1G12560)-RELATED"/>
    <property type="match status" value="1"/>
</dbReference>
<dbReference type="EC" id="1.14.99.56" evidence="5"/>
<comment type="caution">
    <text evidence="8">The sequence shown here is derived from an EMBL/GenBank/DDBJ whole genome shotgun (WGS) entry which is preliminary data.</text>
</comment>
<dbReference type="GO" id="GO:0030245">
    <property type="term" value="P:cellulose catabolic process"/>
    <property type="evidence" value="ECO:0007669"/>
    <property type="project" value="UniProtKB-UniRule"/>
</dbReference>
<dbReference type="CDD" id="cd21175">
    <property type="entry name" value="LPMO_AA9"/>
    <property type="match status" value="1"/>
</dbReference>
<comment type="domain">
    <text evidence="5">Has a modular structure: an endo-beta-1,4-glucanase catalytic module at the N-terminus, a linker rich in serines and threonines, and a C-terminal carbohydrate-binding module (CBM).</text>
</comment>
<evidence type="ECO:0000256" key="6">
    <source>
        <dbReference type="SAM" id="SignalP"/>
    </source>
</evidence>
<keyword evidence="5" id="KW-0119">Carbohydrate metabolism</keyword>
<keyword evidence="4 5" id="KW-1015">Disulfide bond</keyword>